<gene>
    <name evidence="1" type="ORF">GGR89_001774</name>
</gene>
<dbReference type="AlphaFoldDB" id="A0A7X5XY14"/>
<evidence type="ECO:0000313" key="2">
    <source>
        <dbReference type="Proteomes" id="UP000531251"/>
    </source>
</evidence>
<accession>A0A7X5XY14</accession>
<sequence>MIEPYDWAGGREAMVRFGPGSGPVVIAALPLFEEANRMRGFAATILRSLAENHGIAGVLPELPGTGESLIPSERIAISDLRAGFAAAARTAGGRAYSMALRSGALLDGSVVIRRRWHFAPQPGDALLRALRRIHRTGDAPGYGGHRLPDTFLDELPDCHVEPARTLRLEGDTRPADRLVPGRALWREPTPDNDLVLATLLADDLAAWVRMCEA</sequence>
<protein>
    <submittedName>
        <fullName evidence="1">Uncharacterized protein</fullName>
    </submittedName>
</protein>
<reference evidence="1 2" key="1">
    <citation type="submission" date="2020-03" db="EMBL/GenBank/DDBJ databases">
        <title>Genomic Encyclopedia of Type Strains, Phase IV (KMG-IV): sequencing the most valuable type-strain genomes for metagenomic binning, comparative biology and taxonomic classification.</title>
        <authorList>
            <person name="Goeker M."/>
        </authorList>
    </citation>
    <scope>NUCLEOTIDE SEQUENCE [LARGE SCALE GENOMIC DNA]</scope>
    <source>
        <strain evidence="1 2">DSM 7225</strain>
    </source>
</reference>
<proteinExistence type="predicted"/>
<dbReference type="EMBL" id="JAATJB010000004">
    <property type="protein sequence ID" value="NJB97462.1"/>
    <property type="molecule type" value="Genomic_DNA"/>
</dbReference>
<evidence type="ECO:0000313" key="1">
    <source>
        <dbReference type="EMBL" id="NJB97462.1"/>
    </source>
</evidence>
<organism evidence="1 2">
    <name type="scientific">Sphingomonas trueperi</name>
    <dbReference type="NCBI Taxonomy" id="53317"/>
    <lineage>
        <taxon>Bacteria</taxon>
        <taxon>Pseudomonadati</taxon>
        <taxon>Pseudomonadota</taxon>
        <taxon>Alphaproteobacteria</taxon>
        <taxon>Sphingomonadales</taxon>
        <taxon>Sphingomonadaceae</taxon>
        <taxon>Sphingomonas</taxon>
    </lineage>
</organism>
<dbReference type="Proteomes" id="UP000531251">
    <property type="component" value="Unassembled WGS sequence"/>
</dbReference>
<dbReference type="RefSeq" id="WP_125976122.1">
    <property type="nucleotide sequence ID" value="NZ_BAAADY010000013.1"/>
</dbReference>
<name>A0A7X5XY14_9SPHN</name>
<keyword evidence="2" id="KW-1185">Reference proteome</keyword>
<comment type="caution">
    <text evidence="1">The sequence shown here is derived from an EMBL/GenBank/DDBJ whole genome shotgun (WGS) entry which is preliminary data.</text>
</comment>